<evidence type="ECO:0000313" key="2">
    <source>
        <dbReference type="EMBL" id="UQC77380.1"/>
    </source>
</evidence>
<reference evidence="2" key="1">
    <citation type="journal article" date="2021" name="Mol. Plant Microbe Interact.">
        <title>Complete Genome Sequence of the Plant-Pathogenic Fungus Colletotrichum lupini.</title>
        <authorList>
            <person name="Baroncelli R."/>
            <person name="Pensec F."/>
            <person name="Da Lio D."/>
            <person name="Boufleur T."/>
            <person name="Vicente I."/>
            <person name="Sarrocco S."/>
            <person name="Picot A."/>
            <person name="Baraldi E."/>
            <person name="Sukno S."/>
            <person name="Thon M."/>
            <person name="Le Floch G."/>
        </authorList>
    </citation>
    <scope>NUCLEOTIDE SEQUENCE</scope>
    <source>
        <strain evidence="2">IMI 504893</strain>
    </source>
</reference>
<feature type="compositionally biased region" description="Basic and acidic residues" evidence="1">
    <location>
        <begin position="27"/>
        <end position="41"/>
    </location>
</feature>
<evidence type="ECO:0000256" key="1">
    <source>
        <dbReference type="SAM" id="MobiDB-lite"/>
    </source>
</evidence>
<dbReference type="EMBL" id="CP019474">
    <property type="protein sequence ID" value="UQC77380.1"/>
    <property type="molecule type" value="Genomic_DNA"/>
</dbReference>
<feature type="compositionally biased region" description="Polar residues" evidence="1">
    <location>
        <begin position="411"/>
        <end position="420"/>
    </location>
</feature>
<dbReference type="GeneID" id="73336886"/>
<feature type="region of interest" description="Disordered" evidence="1">
    <location>
        <begin position="376"/>
        <end position="420"/>
    </location>
</feature>
<feature type="region of interest" description="Disordered" evidence="1">
    <location>
        <begin position="1"/>
        <end position="41"/>
    </location>
</feature>
<protein>
    <submittedName>
        <fullName evidence="2">Uncharacterized protein</fullName>
    </submittedName>
</protein>
<gene>
    <name evidence="2" type="ORF">CLUP02_02848</name>
</gene>
<organism evidence="2 3">
    <name type="scientific">Colletotrichum lupini</name>
    <dbReference type="NCBI Taxonomy" id="145971"/>
    <lineage>
        <taxon>Eukaryota</taxon>
        <taxon>Fungi</taxon>
        <taxon>Dikarya</taxon>
        <taxon>Ascomycota</taxon>
        <taxon>Pezizomycotina</taxon>
        <taxon>Sordariomycetes</taxon>
        <taxon>Hypocreomycetidae</taxon>
        <taxon>Glomerellales</taxon>
        <taxon>Glomerellaceae</taxon>
        <taxon>Colletotrichum</taxon>
        <taxon>Colletotrichum acutatum species complex</taxon>
    </lineage>
</organism>
<keyword evidence="3" id="KW-1185">Reference proteome</keyword>
<dbReference type="AlphaFoldDB" id="A0A9Q8SI40"/>
<proteinExistence type="predicted"/>
<name>A0A9Q8SI40_9PEZI</name>
<dbReference type="KEGG" id="clup:CLUP02_02848"/>
<sequence length="420" mass="45701">MENLELEDDGGGHRASNHSRGALGGEVTRESADAGADCRETQRMGRRGAVGGGGLRKWAKWIMRYPKTAAIFHGGDILLAVQEAGGGPVVPLFQGDGKAGNNMARSFLCRCYGWELPSYWTKAALCLPCIEVSIDDDKLGGKIVRCPDLDEQQRGREKIGRGIADGDSSWPVPTPLAISQMQTPPVLLPAFTPPRASAERRRDRAPALSNFEWSRWLTIEKAKMQLGMKKVRVRFVLPKIFPPPFTNAAGYWRRIRSIFSGYRSFDPASRSWLPLGLTLRPPNPNDPAMCLCSAVLVASSNHSAHAESETALSTPIPPRDTGSWKWQQRGLIAVSSLDIIDVVGHGISSHEQLHQAYPGALDPFLCTPGPGSPLRPLTPLASLLSGPKPKATPQQQRPLPFPAQKDEDTRTSQGSTPTAR</sequence>
<evidence type="ECO:0000313" key="3">
    <source>
        <dbReference type="Proteomes" id="UP000830671"/>
    </source>
</evidence>
<dbReference type="RefSeq" id="XP_049139019.1">
    <property type="nucleotide sequence ID" value="XM_049281876.1"/>
</dbReference>
<dbReference type="Proteomes" id="UP000830671">
    <property type="component" value="Chromosome 2"/>
</dbReference>
<accession>A0A9Q8SI40</accession>